<evidence type="ECO:0000256" key="2">
    <source>
        <dbReference type="ARBA" id="ARBA00022737"/>
    </source>
</evidence>
<dbReference type="InterPro" id="IPR050505">
    <property type="entry name" value="WDR55/POC1"/>
</dbReference>
<gene>
    <name evidence="6" type="ORF">F6J89_04925</name>
</gene>
<feature type="repeat" description="WD" evidence="3">
    <location>
        <begin position="935"/>
        <end position="976"/>
    </location>
</feature>
<feature type="repeat" description="WD" evidence="3">
    <location>
        <begin position="894"/>
        <end position="926"/>
    </location>
</feature>
<dbReference type="PROSITE" id="PS50104">
    <property type="entry name" value="TIR"/>
    <property type="match status" value="3"/>
</dbReference>
<dbReference type="Gene3D" id="2.130.10.10">
    <property type="entry name" value="YVTN repeat-like/Quinoprotein amine dehydrogenase"/>
    <property type="match status" value="6"/>
</dbReference>
<dbReference type="SUPFAM" id="SSF63829">
    <property type="entry name" value="Calcium-dependent phosphotriesterase"/>
    <property type="match status" value="1"/>
</dbReference>
<dbReference type="InterPro" id="IPR019775">
    <property type="entry name" value="WD40_repeat_CS"/>
</dbReference>
<dbReference type="InterPro" id="IPR000157">
    <property type="entry name" value="TIR_dom"/>
</dbReference>
<sequence>MKSFFDTFISYGRRDSKAFATKLHHRLIQWGLRVWFDQNDIPLGVDFQNQIDDGIECSHNFIFIIAPHSVKSQYCLKEIELAIKLNKRIIPLLHVEPSDCWDKMHPTIGRINWIYFQEDKDNFEDSFEGLTKLIQQHSDYVQQHTKFLVKAQEWARNQKQNNYLLVGEERKQAESWLKRRFKKEQAPCIPTDLHCEFITESTKNGNNLMSQVFLSYSEYNRGVMEKITKSLRRYGLTVWTNKTDIQTGIQFQEEIDHGIEGASNIVYLISPDSLESKYCQQEIEYALTLKKRIIPLLIAPTELTSIPSHIKAIQFIDLKNHQEQAVYKRKFDKLLKVLKEDERYYEDHKVLLVKALKWERQNRNHSILLRGHNLEYYENWLKVNRKRHNNAPLPLQKEFIEASSAQAVESSLEVFISYSRADSDFARKLNEALQIQGKTTWFDQESIPPGSNFQEEIYRGIQNSDNFLFIISPKSVNSPYCADEVEYAQSLNKRFITILHQQVSTSELHPVLRKVQWIDFNQYDGDFYANFSELVRTVDTDRDYVRSHTKWSQQAFEWQQQDKDKDLLLRGSEFSIAQFWLQEAEQNKRQPTPTNLQKEFINSSREEIEAEEKRERRQQLVVKVLLVLVSAACTASVIFGWQAVQKTKLAEEAQKQAEKAQGEAEKATKTAVEAKNRAVEASEIAETESLKSLSKTSEALFSSQQILDALIEGIRAGKELQKYPEHKQKSQEYANKKPLYKSIITSLFNAVYLVRERNRFDGHEGLIWDVSFSPDGKMIASVSGDNTIKLWKQDGTLITDIKGYLEGNEQGHKGQVLGVSFSDDSSMIASTSDDKTVKIWKSDGTLITTLEGHEKPVDDVSFSPDGETIASASEDATVKIWQLDGTKVTLVTTIRGHNAAVRDVEFSPEGNILASASDDKAVRLWQKDGRWIRTLRGHNARVYGLSFSRDGKTLASASWDQTIRLWKLDGNSKIIRAHNKRVFDVDFSDDGKTVASASEDKTIKIWKLDGTLKSTLTGHSSQVRSLSFNDDGKMLVSAGGDRTVKLWQLEREAELTIPLQEHRAQVLDVAFSPDGKLLASASADRTVKLWKPDGTLIETNQRHGDVVRSVSFSPDGRILASASSDRTVRLWSREGRLITTLSGHGAPVNDVTFSPDGKLIASGSQDRTVIIWKSDGTKVKTLGNSADGHIEGVLSVRFSPDGQTLASTSWDKTVKLWNVEDAILSDTISGHDGWVFDARFGQQGQTITTASYDNTVRLWNTDGTPLGILGKNSELENTDGHSDGVVGLSFDKTSETIATTSADNTVKLWSKDGSLITTLKGHTDKVNSVSFSPDGAMLASASDDNKIILWRLQDQDDEYILDLDKLLVRGCDWIKDYLKNNQNLGESDSKLCDGIQ</sequence>
<dbReference type="PROSITE" id="PS50294">
    <property type="entry name" value="WD_REPEATS_REGION"/>
    <property type="match status" value="14"/>
</dbReference>
<reference evidence="6" key="1">
    <citation type="submission" date="2019-11" db="EMBL/GenBank/DDBJ databases">
        <title>Genomic insights into an expanded diversity of filamentous marine cyanobacteria reveals the extraordinary biosynthetic potential of Moorea and Okeania.</title>
        <authorList>
            <person name="Ferreira Leao T."/>
            <person name="Wang M."/>
            <person name="Moss N."/>
            <person name="Da Silva R."/>
            <person name="Sanders J."/>
            <person name="Nurk S."/>
            <person name="Gurevich A."/>
            <person name="Humphrey G."/>
            <person name="Reher R."/>
            <person name="Zhu Q."/>
            <person name="Belda-Ferre P."/>
            <person name="Glukhov E."/>
            <person name="Rex R."/>
            <person name="Dorrestein P.C."/>
            <person name="Knight R."/>
            <person name="Pevzner P."/>
            <person name="Gerwick W.H."/>
            <person name="Gerwick L."/>
        </authorList>
    </citation>
    <scope>NUCLEOTIDE SEQUENCE</scope>
    <source>
        <strain evidence="6">SIO1C4</strain>
    </source>
</reference>
<dbReference type="SMART" id="SM00255">
    <property type="entry name" value="TIR"/>
    <property type="match status" value="3"/>
</dbReference>
<feature type="repeat" description="WD" evidence="3">
    <location>
        <begin position="1186"/>
        <end position="1227"/>
    </location>
</feature>
<keyword evidence="4" id="KW-0175">Coiled coil</keyword>
<dbReference type="PANTHER" id="PTHR44019">
    <property type="entry name" value="WD REPEAT-CONTAINING PROTEIN 55"/>
    <property type="match status" value="1"/>
</dbReference>
<feature type="repeat" description="WD" evidence="3">
    <location>
        <begin position="975"/>
        <end position="1009"/>
    </location>
</feature>
<organism evidence="6">
    <name type="scientific">Symploca sp. SIO1C4</name>
    <dbReference type="NCBI Taxonomy" id="2607765"/>
    <lineage>
        <taxon>Bacteria</taxon>
        <taxon>Bacillati</taxon>
        <taxon>Cyanobacteriota</taxon>
        <taxon>Cyanophyceae</taxon>
        <taxon>Coleofasciculales</taxon>
        <taxon>Coleofasciculaceae</taxon>
        <taxon>Symploca</taxon>
    </lineage>
</organism>
<feature type="coiled-coil region" evidence="4">
    <location>
        <begin position="643"/>
        <end position="677"/>
    </location>
</feature>
<dbReference type="InterPro" id="IPR020472">
    <property type="entry name" value="WD40_PAC1"/>
</dbReference>
<feature type="domain" description="TIR" evidence="5">
    <location>
        <begin position="3"/>
        <end position="152"/>
    </location>
</feature>
<dbReference type="SUPFAM" id="SSF52200">
    <property type="entry name" value="Toll/Interleukin receptor TIR domain"/>
    <property type="match status" value="3"/>
</dbReference>
<dbReference type="InterPro" id="IPR035897">
    <property type="entry name" value="Toll_tir_struct_dom_sf"/>
</dbReference>
<dbReference type="EMBL" id="JAAHFQ010000062">
    <property type="protein sequence ID" value="NER26979.1"/>
    <property type="molecule type" value="Genomic_DNA"/>
</dbReference>
<dbReference type="PROSITE" id="PS50082">
    <property type="entry name" value="WD_REPEATS_2"/>
    <property type="match status" value="14"/>
</dbReference>
<dbReference type="InterPro" id="IPR001680">
    <property type="entry name" value="WD40_rpt"/>
</dbReference>
<evidence type="ECO:0000313" key="6">
    <source>
        <dbReference type="EMBL" id="NER26979.1"/>
    </source>
</evidence>
<feature type="repeat" description="WD" evidence="3">
    <location>
        <begin position="1141"/>
        <end position="1173"/>
    </location>
</feature>
<dbReference type="SMART" id="SM00320">
    <property type="entry name" value="WD40"/>
    <property type="match status" value="14"/>
</dbReference>
<dbReference type="InterPro" id="IPR015943">
    <property type="entry name" value="WD40/YVTN_repeat-like_dom_sf"/>
</dbReference>
<evidence type="ECO:0000259" key="5">
    <source>
        <dbReference type="PROSITE" id="PS50104"/>
    </source>
</evidence>
<feature type="repeat" description="WD" evidence="3">
    <location>
        <begin position="1059"/>
        <end position="1091"/>
    </location>
</feature>
<feature type="repeat" description="WD" evidence="3">
    <location>
        <begin position="1319"/>
        <end position="1360"/>
    </location>
</feature>
<dbReference type="InterPro" id="IPR036322">
    <property type="entry name" value="WD40_repeat_dom_sf"/>
</dbReference>
<keyword evidence="2" id="KW-0677">Repeat</keyword>
<comment type="caution">
    <text evidence="6">The sequence shown here is derived from an EMBL/GenBank/DDBJ whole genome shotgun (WGS) entry which is preliminary data.</text>
</comment>
<dbReference type="PROSITE" id="PS00678">
    <property type="entry name" value="WD_REPEATS_1"/>
    <property type="match status" value="1"/>
</dbReference>
<feature type="repeat" description="WD" evidence="3">
    <location>
        <begin position="1016"/>
        <end position="1057"/>
    </location>
</feature>
<dbReference type="SUPFAM" id="SSF50978">
    <property type="entry name" value="WD40 repeat-like"/>
    <property type="match status" value="2"/>
</dbReference>
<feature type="repeat" description="WD" evidence="3">
    <location>
        <begin position="1100"/>
        <end position="1132"/>
    </location>
</feature>
<keyword evidence="1 3" id="KW-0853">WD repeat</keyword>
<evidence type="ECO:0000256" key="4">
    <source>
        <dbReference type="SAM" id="Coils"/>
    </source>
</evidence>
<feature type="repeat" description="WD" evidence="3">
    <location>
        <begin position="760"/>
        <end position="792"/>
    </location>
</feature>
<feature type="repeat" description="WD" evidence="3">
    <location>
        <begin position="1278"/>
        <end position="1310"/>
    </location>
</feature>
<feature type="repeat" description="WD" evidence="3">
    <location>
        <begin position="850"/>
        <end position="891"/>
    </location>
</feature>
<dbReference type="PRINTS" id="PR00320">
    <property type="entry name" value="GPROTEINBRPT"/>
</dbReference>
<accession>A0A6B3N1K2</accession>
<feature type="domain" description="TIR" evidence="5">
    <location>
        <begin position="410"/>
        <end position="535"/>
    </location>
</feature>
<evidence type="ECO:0000256" key="1">
    <source>
        <dbReference type="ARBA" id="ARBA00022574"/>
    </source>
</evidence>
<protein>
    <submittedName>
        <fullName evidence="6">TIR domain-containing protein</fullName>
    </submittedName>
</protein>
<dbReference type="PANTHER" id="PTHR44019:SF8">
    <property type="entry name" value="POC1 CENTRIOLAR PROTEIN HOMOLOG"/>
    <property type="match status" value="1"/>
</dbReference>
<feature type="repeat" description="WD" evidence="3">
    <location>
        <begin position="1228"/>
        <end position="1260"/>
    </location>
</feature>
<name>A0A6B3N1K2_9CYAN</name>
<feature type="domain" description="TIR" evidence="5">
    <location>
        <begin position="208"/>
        <end position="334"/>
    </location>
</feature>
<dbReference type="Pfam" id="PF13676">
    <property type="entry name" value="TIR_2"/>
    <property type="match status" value="3"/>
</dbReference>
<proteinExistence type="predicted"/>
<feature type="repeat" description="WD" evidence="3">
    <location>
        <begin position="809"/>
        <end position="841"/>
    </location>
</feature>
<dbReference type="GO" id="GO:0007165">
    <property type="term" value="P:signal transduction"/>
    <property type="evidence" value="ECO:0007669"/>
    <property type="project" value="InterPro"/>
</dbReference>
<dbReference type="CDD" id="cd00200">
    <property type="entry name" value="WD40"/>
    <property type="match status" value="3"/>
</dbReference>
<dbReference type="Pfam" id="PF00400">
    <property type="entry name" value="WD40"/>
    <property type="match status" value="14"/>
</dbReference>
<evidence type="ECO:0000256" key="3">
    <source>
        <dbReference type="PROSITE-ProRule" id="PRU00221"/>
    </source>
</evidence>
<dbReference type="Gene3D" id="3.40.50.10140">
    <property type="entry name" value="Toll/interleukin-1 receptor homology (TIR) domain"/>
    <property type="match status" value="3"/>
</dbReference>